<dbReference type="SUPFAM" id="SSF141986">
    <property type="entry name" value="LD-carboxypeptidase A C-terminal domain-like"/>
    <property type="match status" value="1"/>
</dbReference>
<evidence type="ECO:0000259" key="2">
    <source>
        <dbReference type="Pfam" id="PF17676"/>
    </source>
</evidence>
<evidence type="ECO:0000313" key="3">
    <source>
        <dbReference type="EMBL" id="PHP52560.1"/>
    </source>
</evidence>
<feature type="domain" description="LD-carboxypeptidase C-terminal" evidence="2">
    <location>
        <begin position="27"/>
        <end position="109"/>
    </location>
</feature>
<proteinExistence type="predicted"/>
<keyword evidence="4" id="KW-1185">Reference proteome</keyword>
<reference evidence="3 4" key="1">
    <citation type="submission" date="2017-10" db="EMBL/GenBank/DDBJ databases">
        <title>Draft genome sequence of cellulolytic Actinomyces sp CtC72 isolated from cattle rumen fluid.</title>
        <authorList>
            <person name="Joshi A.J."/>
            <person name="Vasudevan G."/>
            <person name="Lanjekar V.B."/>
            <person name="Hivarkar S."/>
            <person name="Engineer A."/>
            <person name="Pore S.D."/>
            <person name="Dhakephalkar P.K."/>
            <person name="Dagar S."/>
        </authorList>
    </citation>
    <scope>NUCLEOTIDE SEQUENCE [LARGE SCALE GENOMIC DNA]</scope>
    <source>
        <strain evidence="4">CtC72</strain>
    </source>
</reference>
<dbReference type="EMBL" id="MTPX02000042">
    <property type="protein sequence ID" value="PHP52560.1"/>
    <property type="molecule type" value="Genomic_DNA"/>
</dbReference>
<evidence type="ECO:0000313" key="4">
    <source>
        <dbReference type="Proteomes" id="UP000194577"/>
    </source>
</evidence>
<dbReference type="Gene3D" id="3.50.30.60">
    <property type="entry name" value="LD-carboxypeptidase A C-terminal domain-like"/>
    <property type="match status" value="1"/>
</dbReference>
<sequence>MRFRANLYLRWDSNPQPSELLPGRELVAGMLRSLGERGVLAAAAAVMLARPPATSFQVSRDAQARAQYRQEQTQSALEVIRHYNTAAPVCAGVPFGHTRPQWILPHGARSPSMPPPGGLPPHTPELLSHRAEVGRRGQPS</sequence>
<dbReference type="Pfam" id="PF17676">
    <property type="entry name" value="Peptidase_S66C"/>
    <property type="match status" value="1"/>
</dbReference>
<comment type="caution">
    <text evidence="3">The sequence shown here is derived from an EMBL/GenBank/DDBJ whole genome shotgun (WGS) entry which is preliminary data.</text>
</comment>
<dbReference type="InterPro" id="IPR027461">
    <property type="entry name" value="Carboxypeptidase_A_C_sf"/>
</dbReference>
<organism evidence="3 4">
    <name type="scientific">Actinomyces ruminis</name>
    <dbReference type="NCBI Taxonomy" id="1937003"/>
    <lineage>
        <taxon>Bacteria</taxon>
        <taxon>Bacillati</taxon>
        <taxon>Actinomycetota</taxon>
        <taxon>Actinomycetes</taxon>
        <taxon>Actinomycetales</taxon>
        <taxon>Actinomycetaceae</taxon>
        <taxon>Actinomyces</taxon>
    </lineage>
</organism>
<dbReference type="Proteomes" id="UP000194577">
    <property type="component" value="Unassembled WGS sequence"/>
</dbReference>
<evidence type="ECO:0000256" key="1">
    <source>
        <dbReference type="SAM" id="MobiDB-lite"/>
    </source>
</evidence>
<feature type="compositionally biased region" description="Pro residues" evidence="1">
    <location>
        <begin position="112"/>
        <end position="123"/>
    </location>
</feature>
<dbReference type="InterPro" id="IPR040921">
    <property type="entry name" value="Peptidase_S66C"/>
</dbReference>
<accession>A0ABX4MEW5</accession>
<feature type="compositionally biased region" description="Basic and acidic residues" evidence="1">
    <location>
        <begin position="127"/>
        <end position="140"/>
    </location>
</feature>
<feature type="region of interest" description="Disordered" evidence="1">
    <location>
        <begin position="102"/>
        <end position="140"/>
    </location>
</feature>
<gene>
    <name evidence="3" type="ORF">BW737_008740</name>
</gene>
<protein>
    <recommendedName>
        <fullName evidence="2">LD-carboxypeptidase C-terminal domain-containing protein</fullName>
    </recommendedName>
</protein>
<name>A0ABX4MEW5_9ACTO</name>